<sequence>MAESIKKLTWDLMILQEMAAQMGDYLKSEALFWPLGHREMPMLTLGGFWLRQHRLNSLQTLLTKDQQTELSKATDLYETAVANWVVRTEQRANTELATRIRQWHEYLRDVWAGNSADMAAYPTQVENRAIMAALLNVLQERPYLLDDALAAKIAFQDKGLQARWQSGPFVWPEEWQPAYPEPEFWWLYGRPK</sequence>
<protein>
    <submittedName>
        <fullName evidence="1">Uncharacterized protein</fullName>
    </submittedName>
</protein>
<name>A0A3B0V2F4_9ZZZZ</name>
<proteinExistence type="predicted"/>
<reference evidence="1" key="1">
    <citation type="submission" date="2018-06" db="EMBL/GenBank/DDBJ databases">
        <authorList>
            <person name="Zhirakovskaya E."/>
        </authorList>
    </citation>
    <scope>NUCLEOTIDE SEQUENCE</scope>
</reference>
<gene>
    <name evidence="1" type="ORF">MNBD_CHLOROFLEXI01-431</name>
</gene>
<accession>A0A3B0V2F4</accession>
<organism evidence="1">
    <name type="scientific">hydrothermal vent metagenome</name>
    <dbReference type="NCBI Taxonomy" id="652676"/>
    <lineage>
        <taxon>unclassified sequences</taxon>
        <taxon>metagenomes</taxon>
        <taxon>ecological metagenomes</taxon>
    </lineage>
</organism>
<dbReference type="EMBL" id="UOEU01000144">
    <property type="protein sequence ID" value="VAW31049.1"/>
    <property type="molecule type" value="Genomic_DNA"/>
</dbReference>
<dbReference type="AlphaFoldDB" id="A0A3B0V2F4"/>
<evidence type="ECO:0000313" key="1">
    <source>
        <dbReference type="EMBL" id="VAW31049.1"/>
    </source>
</evidence>